<evidence type="ECO:0000313" key="3">
    <source>
        <dbReference type="EMBL" id="KFD59367.1"/>
    </source>
</evidence>
<name>A0A085MQ71_9BILA</name>
<dbReference type="AlphaFoldDB" id="A0A085MQ71"/>
<protein>
    <submittedName>
        <fullName evidence="3">Uncharacterized protein</fullName>
    </submittedName>
</protein>
<dbReference type="Proteomes" id="UP000030764">
    <property type="component" value="Unassembled WGS sequence"/>
</dbReference>
<reference evidence="3 4" key="1">
    <citation type="journal article" date="2014" name="Nat. Genet.">
        <title>Genome and transcriptome of the porcine whipworm Trichuris suis.</title>
        <authorList>
            <person name="Jex A.R."/>
            <person name="Nejsum P."/>
            <person name="Schwarz E.M."/>
            <person name="Hu L."/>
            <person name="Young N.D."/>
            <person name="Hall R.S."/>
            <person name="Korhonen P.K."/>
            <person name="Liao S."/>
            <person name="Thamsborg S."/>
            <person name="Xia J."/>
            <person name="Xu P."/>
            <person name="Wang S."/>
            <person name="Scheerlinck J.P."/>
            <person name="Hofmann A."/>
            <person name="Sternberg P.W."/>
            <person name="Wang J."/>
            <person name="Gasser R.B."/>
        </authorList>
    </citation>
    <scope>NUCLEOTIDE SEQUENCE [LARGE SCALE GENOMIC DNA]</scope>
    <source>
        <strain evidence="3">DCEP-RM93F</strain>
        <strain evidence="2">DCEP-RM93M</strain>
    </source>
</reference>
<evidence type="ECO:0000313" key="2">
    <source>
        <dbReference type="EMBL" id="KFD46726.1"/>
    </source>
</evidence>
<dbReference type="Proteomes" id="UP000030758">
    <property type="component" value="Unassembled WGS sequence"/>
</dbReference>
<keyword evidence="4" id="KW-1185">Reference proteome</keyword>
<accession>A0A085MQ71</accession>
<feature type="chain" id="PRO_5007379386" evidence="1">
    <location>
        <begin position="18"/>
        <end position="229"/>
    </location>
</feature>
<proteinExistence type="predicted"/>
<sequence length="229" mass="26760">MHRISGLLATFIVIAIGVDDFSKYPENLANLYLINKNGSYYFTFDSEEYYSMKKNAVAMSVALGKSKKCKGLFPIFHMKNRDWRKPSLYTMDLRDVLKWTPLGYDIDGNIGYGARSLGHCGSSIVIVQALISILRDHYFVIRGPRTIMELDNLVSRKINNALTYGHSRPRFKRESRLPHESKPKHVSAPTKRFNRRYYREVASWELRMQAHYEMLKKYRIVFHAWPSLL</sequence>
<dbReference type="EMBL" id="KL368061">
    <property type="protein sequence ID" value="KFD59367.1"/>
    <property type="molecule type" value="Genomic_DNA"/>
</dbReference>
<feature type="signal peptide" evidence="1">
    <location>
        <begin position="1"/>
        <end position="17"/>
    </location>
</feature>
<dbReference type="EMBL" id="KL363356">
    <property type="protein sequence ID" value="KFD46726.1"/>
    <property type="molecule type" value="Genomic_DNA"/>
</dbReference>
<keyword evidence="1" id="KW-0732">Signal</keyword>
<organism evidence="3">
    <name type="scientific">Trichuris suis</name>
    <name type="common">pig whipworm</name>
    <dbReference type="NCBI Taxonomy" id="68888"/>
    <lineage>
        <taxon>Eukaryota</taxon>
        <taxon>Metazoa</taxon>
        <taxon>Ecdysozoa</taxon>
        <taxon>Nematoda</taxon>
        <taxon>Enoplea</taxon>
        <taxon>Dorylaimia</taxon>
        <taxon>Trichinellida</taxon>
        <taxon>Trichuridae</taxon>
        <taxon>Trichuris</taxon>
    </lineage>
</organism>
<evidence type="ECO:0000256" key="1">
    <source>
        <dbReference type="SAM" id="SignalP"/>
    </source>
</evidence>
<gene>
    <name evidence="2" type="ORF">M513_12389</name>
    <name evidence="3" type="ORF">M514_12389</name>
</gene>
<evidence type="ECO:0000313" key="4">
    <source>
        <dbReference type="Proteomes" id="UP000030764"/>
    </source>
</evidence>